<name>A0A2D0JPL7_9GAMM</name>
<evidence type="ECO:0000313" key="2">
    <source>
        <dbReference type="EMBL" id="PHM48217.1"/>
    </source>
</evidence>
<dbReference type="SUPFAM" id="SSF53756">
    <property type="entry name" value="UDP-Glycosyltransferase/glycogen phosphorylase"/>
    <property type="match status" value="1"/>
</dbReference>
<dbReference type="GO" id="GO:1901135">
    <property type="term" value="P:carbohydrate derivative metabolic process"/>
    <property type="evidence" value="ECO:0007669"/>
    <property type="project" value="UniProtKB-ARBA"/>
</dbReference>
<dbReference type="Gene3D" id="3.40.50.2000">
    <property type="entry name" value="Glycogen Phosphorylase B"/>
    <property type="match status" value="2"/>
</dbReference>
<proteinExistence type="predicted"/>
<dbReference type="GO" id="GO:0016757">
    <property type="term" value="F:glycosyltransferase activity"/>
    <property type="evidence" value="ECO:0007669"/>
    <property type="project" value="InterPro"/>
</dbReference>
<dbReference type="OrthoDB" id="9062832at2"/>
<dbReference type="InterPro" id="IPR001296">
    <property type="entry name" value="Glyco_trans_1"/>
</dbReference>
<dbReference type="AlphaFoldDB" id="A0A2D0JPL7"/>
<comment type="caution">
    <text evidence="2">The sequence shown here is derived from an EMBL/GenBank/DDBJ whole genome shotgun (WGS) entry which is preliminary data.</text>
</comment>
<dbReference type="PANTHER" id="PTHR12526">
    <property type="entry name" value="GLYCOSYLTRANSFERASE"/>
    <property type="match status" value="1"/>
</dbReference>
<dbReference type="Proteomes" id="UP000221980">
    <property type="component" value="Unassembled WGS sequence"/>
</dbReference>
<evidence type="ECO:0000313" key="3">
    <source>
        <dbReference type="Proteomes" id="UP000221980"/>
    </source>
</evidence>
<reference evidence="2 3" key="1">
    <citation type="journal article" date="2017" name="Nat. Microbiol.">
        <title>Natural product diversity associated with the nematode symbionts Photorhabdus and Xenorhabdus.</title>
        <authorList>
            <person name="Tobias N.J."/>
            <person name="Wolff H."/>
            <person name="Djahanschiri B."/>
            <person name="Grundmann F."/>
            <person name="Kronenwerth M."/>
            <person name="Shi Y.M."/>
            <person name="Simonyi S."/>
            <person name="Grun P."/>
            <person name="Shapiro-Ilan D."/>
            <person name="Pidot S.J."/>
            <person name="Stinear T.P."/>
            <person name="Ebersberger I."/>
            <person name="Bode H.B."/>
        </authorList>
    </citation>
    <scope>NUCLEOTIDE SEQUENCE [LARGE SCALE GENOMIC DNA]</scope>
    <source>
        <strain evidence="2 3">DSM 17902</strain>
    </source>
</reference>
<feature type="domain" description="Glycosyl transferase family 1" evidence="1">
    <location>
        <begin position="159"/>
        <end position="316"/>
    </location>
</feature>
<evidence type="ECO:0000259" key="1">
    <source>
        <dbReference type="Pfam" id="PF00534"/>
    </source>
</evidence>
<gene>
    <name evidence="2" type="ORF">Xmir_02555</name>
</gene>
<keyword evidence="3" id="KW-1185">Reference proteome</keyword>
<organism evidence="2 3">
    <name type="scientific">Xenorhabdus miraniensis</name>
    <dbReference type="NCBI Taxonomy" id="351674"/>
    <lineage>
        <taxon>Bacteria</taxon>
        <taxon>Pseudomonadati</taxon>
        <taxon>Pseudomonadota</taxon>
        <taxon>Gammaproteobacteria</taxon>
        <taxon>Enterobacterales</taxon>
        <taxon>Morganellaceae</taxon>
        <taxon>Xenorhabdus</taxon>
    </lineage>
</organism>
<accession>A0A2D0JPL7</accession>
<sequence length="342" mass="39206">MNENSKLLHNKVKIIHLIQHMKIGGGQRALTNIISSTPIYFEHVVVSTLNQYEYELNKLHASFIDYGKKNILKIIREEAPDIIHYHWWPGFKMIPKNRIPHSCGVIVTVQDPTPVEDIQADIYIVGSDFINCFQKHIDDKKRVVIKSYIDVGEFILNKKKNTEIIIGRHSTIYKNKIPENYIKKLLDFNLKARFIIAGDGDTRIIENLRIEIIKNNAQDKIKIWPGEKIKEMLSICDIFLYITPDDSFEGFANVISEAMVAGIPVIAENKGGNSEQIIHGETGFLCTGYNEARDFCQLLIEDSTLRLKMGDNSKKRGLTFDHTIMGKKYEQIYTNLVGLNNK</sequence>
<dbReference type="EMBL" id="NITZ01000012">
    <property type="protein sequence ID" value="PHM48217.1"/>
    <property type="molecule type" value="Genomic_DNA"/>
</dbReference>
<dbReference type="Pfam" id="PF00534">
    <property type="entry name" value="Glycos_transf_1"/>
    <property type="match status" value="1"/>
</dbReference>
<dbReference type="RefSeq" id="WP_099114624.1">
    <property type="nucleotide sequence ID" value="NZ_CAWNQI010000024.1"/>
</dbReference>
<protein>
    <submittedName>
        <fullName evidence="2">General glycosylation pathway protein</fullName>
    </submittedName>
</protein>